<dbReference type="OrthoDB" id="10020990at2759"/>
<evidence type="ECO:0000256" key="2">
    <source>
        <dbReference type="ARBA" id="ARBA00022723"/>
    </source>
</evidence>
<organism evidence="8 9">
    <name type="scientific">Carassius auratus</name>
    <name type="common">Goldfish</name>
    <dbReference type="NCBI Taxonomy" id="7957"/>
    <lineage>
        <taxon>Eukaryota</taxon>
        <taxon>Metazoa</taxon>
        <taxon>Chordata</taxon>
        <taxon>Craniata</taxon>
        <taxon>Vertebrata</taxon>
        <taxon>Euteleostomi</taxon>
        <taxon>Actinopterygii</taxon>
        <taxon>Neopterygii</taxon>
        <taxon>Teleostei</taxon>
        <taxon>Ostariophysi</taxon>
        <taxon>Cypriniformes</taxon>
        <taxon>Cyprinidae</taxon>
        <taxon>Cyprininae</taxon>
        <taxon>Carassius</taxon>
    </lineage>
</organism>
<feature type="domain" description="THAP-type" evidence="7">
    <location>
        <begin position="1"/>
        <end position="89"/>
    </location>
</feature>
<dbReference type="Proteomes" id="UP000515129">
    <property type="component" value="Chromosome 22"/>
</dbReference>
<evidence type="ECO:0000256" key="3">
    <source>
        <dbReference type="ARBA" id="ARBA00022771"/>
    </source>
</evidence>
<evidence type="ECO:0000313" key="9">
    <source>
        <dbReference type="RefSeq" id="XP_026053724.1"/>
    </source>
</evidence>
<dbReference type="PANTHER" id="PTHR23080:SF142">
    <property type="entry name" value="SI:CH211-69L10.4"/>
    <property type="match status" value="1"/>
</dbReference>
<protein>
    <submittedName>
        <fullName evidence="9">Uncharacterized protein LOC113039834</fullName>
    </submittedName>
</protein>
<dbReference type="Pfam" id="PF13359">
    <property type="entry name" value="DDE_Tnp_4"/>
    <property type="match status" value="1"/>
</dbReference>
<dbReference type="GeneID" id="113039834"/>
<dbReference type="Pfam" id="PF05485">
    <property type="entry name" value="THAP"/>
    <property type="match status" value="1"/>
</dbReference>
<keyword evidence="5 6" id="KW-0238">DNA-binding</keyword>
<dbReference type="Gene3D" id="6.20.210.20">
    <property type="entry name" value="THAP domain"/>
    <property type="match status" value="1"/>
</dbReference>
<evidence type="ECO:0000313" key="8">
    <source>
        <dbReference type="Proteomes" id="UP000515129"/>
    </source>
</evidence>
<keyword evidence="2" id="KW-0479">Metal-binding</keyword>
<gene>
    <name evidence="9" type="primary">LOC113039834</name>
</gene>
<proteinExistence type="predicted"/>
<evidence type="ECO:0000256" key="5">
    <source>
        <dbReference type="ARBA" id="ARBA00023125"/>
    </source>
</evidence>
<evidence type="ECO:0000256" key="6">
    <source>
        <dbReference type="PROSITE-ProRule" id="PRU00309"/>
    </source>
</evidence>
<evidence type="ECO:0000259" key="7">
    <source>
        <dbReference type="PROSITE" id="PS50950"/>
    </source>
</evidence>
<sequence>MAESKSRSFCCVPGCSSSNQKQPYLSFHSFPVDPNLKPKWIQAIRREEGHSFNVKTGSTYVCSRHFAPDDYSGGCVVRRLKSGVVPSLFPWNNFTAPLRRESVYDRTLKRQSIQLCCEDSDIVAKAARMDHGYVTHPPAGALDEALDYIHDLEAKLQNTGLPPPTLFSRYCASDDQIRFYTKFPSESVFTIFWESIAPSALRLVYWTKAQRAGEEGCEDPSPPRIMPLIDEFLMYSMRVAVGMKEQLIADIFNVSIARVSRVTITWANYLFMMLSSLPIWISREKVKSTMPLKFQRYCPNVRVILDCTEIALETASSLTLQSETFSNYKNRTTLKGLIGVAPNGLVTFISPLYTGCISDKEITRISGVLPLLELGDDVMADKGFLIQDLLADVGSKLIIPPFKRSAQFSKEETEQTQAIARLRIIVERVIGRIKSFHIWDSPVPLTLIGSVNQIWLNCCVLANYQGPFCFEE</sequence>
<dbReference type="PANTHER" id="PTHR23080">
    <property type="entry name" value="THAP DOMAIN PROTEIN"/>
    <property type="match status" value="1"/>
</dbReference>
<dbReference type="GO" id="GO:0008270">
    <property type="term" value="F:zinc ion binding"/>
    <property type="evidence" value="ECO:0007669"/>
    <property type="project" value="UniProtKB-KW"/>
</dbReference>
<dbReference type="GO" id="GO:0003677">
    <property type="term" value="F:DNA binding"/>
    <property type="evidence" value="ECO:0007669"/>
    <property type="project" value="UniProtKB-UniRule"/>
</dbReference>
<dbReference type="PROSITE" id="PS50950">
    <property type="entry name" value="ZF_THAP"/>
    <property type="match status" value="1"/>
</dbReference>
<keyword evidence="4" id="KW-0862">Zinc</keyword>
<reference evidence="9" key="1">
    <citation type="submission" date="2025-08" db="UniProtKB">
        <authorList>
            <consortium name="RefSeq"/>
        </authorList>
    </citation>
    <scope>IDENTIFICATION</scope>
    <source>
        <strain evidence="9">Wakin</strain>
        <tissue evidence="9">Muscle</tissue>
    </source>
</reference>
<name>A0A6P6J0Z5_CARAU</name>
<evidence type="ECO:0000256" key="1">
    <source>
        <dbReference type="ARBA" id="ARBA00001968"/>
    </source>
</evidence>
<dbReference type="InterPro" id="IPR006612">
    <property type="entry name" value="THAP_Znf"/>
</dbReference>
<dbReference type="InterPro" id="IPR038441">
    <property type="entry name" value="THAP_Znf_sf"/>
</dbReference>
<evidence type="ECO:0000256" key="4">
    <source>
        <dbReference type="ARBA" id="ARBA00022833"/>
    </source>
</evidence>
<dbReference type="SUPFAM" id="SSF57716">
    <property type="entry name" value="Glucocorticoid receptor-like (DNA-binding domain)"/>
    <property type="match status" value="1"/>
</dbReference>
<dbReference type="KEGG" id="caua:113039834"/>
<dbReference type="RefSeq" id="XP_026053724.1">
    <property type="nucleotide sequence ID" value="XM_026197939.1"/>
</dbReference>
<dbReference type="AlphaFoldDB" id="A0A6P6J0Z5"/>
<dbReference type="SMART" id="SM00692">
    <property type="entry name" value="DM3"/>
    <property type="match status" value="1"/>
</dbReference>
<dbReference type="InterPro" id="IPR027806">
    <property type="entry name" value="HARBI1_dom"/>
</dbReference>
<keyword evidence="8" id="KW-1185">Reference proteome</keyword>
<dbReference type="SMART" id="SM00980">
    <property type="entry name" value="THAP"/>
    <property type="match status" value="1"/>
</dbReference>
<keyword evidence="3 6" id="KW-0863">Zinc-finger</keyword>
<accession>A0A6P6J0Z5</accession>
<comment type="cofactor">
    <cofactor evidence="1">
        <name>a divalent metal cation</name>
        <dbReference type="ChEBI" id="CHEBI:60240"/>
    </cofactor>
</comment>